<dbReference type="Pfam" id="PF03259">
    <property type="entry name" value="Robl_LC7"/>
    <property type="match status" value="1"/>
</dbReference>
<dbReference type="SMART" id="SM00960">
    <property type="entry name" value="Robl_LC7"/>
    <property type="match status" value="1"/>
</dbReference>
<accession>A0A2N3XXW7</accession>
<dbReference type="STRING" id="994479.GCA_000194155_02223"/>
<dbReference type="SUPFAM" id="SSF103196">
    <property type="entry name" value="Roadblock/LC7 domain"/>
    <property type="match status" value="1"/>
</dbReference>
<dbReference type="InterPro" id="IPR053141">
    <property type="entry name" value="Mycobact_SerProt_Inhib_Rv3364c"/>
</dbReference>
<keyword evidence="3" id="KW-1185">Reference proteome</keyword>
<protein>
    <submittedName>
        <fullName evidence="2">Regulator of Ras-like GTPase activity (Roadblock/LC7/MglB family)</fullName>
    </submittedName>
</protein>
<name>A0A2N3XXW7_SACSN</name>
<feature type="domain" description="Roadblock/LAMTOR2" evidence="1">
    <location>
        <begin position="14"/>
        <end position="104"/>
    </location>
</feature>
<dbReference type="Proteomes" id="UP000233786">
    <property type="component" value="Unassembled WGS sequence"/>
</dbReference>
<dbReference type="PANTHER" id="PTHR36222:SF1">
    <property type="entry name" value="SERINE PROTEASE INHIBITOR RV3364C"/>
    <property type="match status" value="1"/>
</dbReference>
<sequence>MANDLPAGQTSDLGWLLANLLRRVPHTRCALLASTDGLKRYYHGLEADEADALAAWAAAQSSLARNGGMRFGAGDGVRQVVVEFDDVVFFVSAAGPGAVLVVLAYQDADASVLGYEIAQLVKKVPSHLATPMRQPTAASRAGEMGG</sequence>
<dbReference type="RefSeq" id="WP_010694500.1">
    <property type="nucleotide sequence ID" value="NZ_CP061007.1"/>
</dbReference>
<dbReference type="OrthoDB" id="5187023at2"/>
<comment type="caution">
    <text evidence="2">The sequence shown here is derived from an EMBL/GenBank/DDBJ whole genome shotgun (WGS) entry which is preliminary data.</text>
</comment>
<evidence type="ECO:0000313" key="3">
    <source>
        <dbReference type="Proteomes" id="UP000233786"/>
    </source>
</evidence>
<dbReference type="EMBL" id="PJNB01000001">
    <property type="protein sequence ID" value="PKW15498.1"/>
    <property type="molecule type" value="Genomic_DNA"/>
</dbReference>
<organism evidence="2 3">
    <name type="scientific">Saccharopolyspora spinosa</name>
    <dbReference type="NCBI Taxonomy" id="60894"/>
    <lineage>
        <taxon>Bacteria</taxon>
        <taxon>Bacillati</taxon>
        <taxon>Actinomycetota</taxon>
        <taxon>Actinomycetes</taxon>
        <taxon>Pseudonocardiales</taxon>
        <taxon>Pseudonocardiaceae</taxon>
        <taxon>Saccharopolyspora</taxon>
    </lineage>
</organism>
<evidence type="ECO:0000259" key="1">
    <source>
        <dbReference type="SMART" id="SM00960"/>
    </source>
</evidence>
<evidence type="ECO:0000313" key="2">
    <source>
        <dbReference type="EMBL" id="PKW15498.1"/>
    </source>
</evidence>
<dbReference type="PANTHER" id="PTHR36222">
    <property type="entry name" value="SERINE PROTEASE INHIBITOR RV3364C"/>
    <property type="match status" value="1"/>
</dbReference>
<reference evidence="2" key="1">
    <citation type="submission" date="2017-12" db="EMBL/GenBank/DDBJ databases">
        <title>Sequencing the genomes of 1000 Actinobacteria strains.</title>
        <authorList>
            <person name="Klenk H.-P."/>
        </authorList>
    </citation>
    <scope>NUCLEOTIDE SEQUENCE [LARGE SCALE GENOMIC DNA]</scope>
    <source>
        <strain evidence="2">DSM 44228</strain>
    </source>
</reference>
<dbReference type="Gene3D" id="3.30.450.30">
    <property type="entry name" value="Dynein light chain 2a, cytoplasmic"/>
    <property type="match status" value="1"/>
</dbReference>
<dbReference type="AlphaFoldDB" id="A0A2N3XXW7"/>
<gene>
    <name evidence="2" type="ORF">A8926_3221</name>
</gene>
<dbReference type="InterPro" id="IPR004942">
    <property type="entry name" value="Roadblock/LAMTOR2_dom"/>
</dbReference>
<proteinExistence type="predicted"/>